<evidence type="ECO:0000256" key="7">
    <source>
        <dbReference type="ARBA" id="ARBA00023145"/>
    </source>
</evidence>
<evidence type="ECO:0000313" key="15">
    <source>
        <dbReference type="RefSeq" id="XP_011498435.1"/>
    </source>
</evidence>
<comment type="caution">
    <text evidence="10">Lacks conserved residue(s) required for the propagation of feature annotation.</text>
</comment>
<dbReference type="Gene3D" id="3.40.390.10">
    <property type="entry name" value="Collagenase (Catalytic Domain)"/>
    <property type="match status" value="1"/>
</dbReference>
<feature type="binding site" evidence="10">
    <location>
        <position position="197"/>
    </location>
    <ligand>
        <name>Zn(2+)</name>
        <dbReference type="ChEBI" id="CHEBI:29105"/>
        <note>catalytic</note>
    </ligand>
</feature>
<dbReference type="CDD" id="cd04280">
    <property type="entry name" value="ZnMc_astacin_like"/>
    <property type="match status" value="1"/>
</dbReference>
<dbReference type="InterPro" id="IPR006026">
    <property type="entry name" value="Peptidase_Metallo"/>
</dbReference>
<evidence type="ECO:0000256" key="1">
    <source>
        <dbReference type="ARBA" id="ARBA00022670"/>
    </source>
</evidence>
<dbReference type="GO" id="GO:0006508">
    <property type="term" value="P:proteolysis"/>
    <property type="evidence" value="ECO:0007669"/>
    <property type="project" value="UniProtKB-KW"/>
</dbReference>
<accession>A0AAJ7DVZ3</accession>
<evidence type="ECO:0000256" key="11">
    <source>
        <dbReference type="RuleBase" id="RU361183"/>
    </source>
</evidence>
<keyword evidence="4 10" id="KW-0378">Hydrolase</keyword>
<keyword evidence="6 10" id="KW-0482">Metalloprotease</keyword>
<dbReference type="PANTHER" id="PTHR10127">
    <property type="entry name" value="DISCOIDIN, CUB, EGF, LAMININ , AND ZINC METALLOPROTEASE DOMAIN CONTAINING"/>
    <property type="match status" value="1"/>
</dbReference>
<dbReference type="GeneID" id="105362650"/>
<evidence type="ECO:0000256" key="6">
    <source>
        <dbReference type="ARBA" id="ARBA00023049"/>
    </source>
</evidence>
<evidence type="ECO:0000313" key="14">
    <source>
        <dbReference type="RefSeq" id="XP_011498434.1"/>
    </source>
</evidence>
<keyword evidence="1 10" id="KW-0645">Protease</keyword>
<dbReference type="FunFam" id="3.40.390.10:FF:000015">
    <property type="entry name" value="Meprin A subunit"/>
    <property type="match status" value="1"/>
</dbReference>
<sequence>MLRNNAHQVVLASIFLLVAHCSGRPSTSYHHQLDNPSDTANLIENVEDRMFVAPSNATGVKVSQWHANMSVNPEELGEYLEGDIMLPNTFKRNGMRLESFRWPGGVVPYMISPFFNEDQQKVIRDAMTDYHLHTCIKFKPYMGEETDYIRITAGNTGCWSTIGRIGGPQNLNLQVPECLTRKGTVIHELMHTIGFLHEQSRFERDDFVDIQWHNIQPGREVNFAKSERDTTEAFGVIYDYGSVMHYSVGAFSRNGQPTIIPRDKRAGQIGQREGFSARDIQKIQRMYKCA</sequence>
<dbReference type="PANTHER" id="PTHR10127:SF780">
    <property type="entry name" value="METALLOENDOPEPTIDASE"/>
    <property type="match status" value="1"/>
</dbReference>
<dbReference type="Pfam" id="PF01400">
    <property type="entry name" value="Astacin"/>
    <property type="match status" value="1"/>
</dbReference>
<evidence type="ECO:0000256" key="8">
    <source>
        <dbReference type="ARBA" id="ARBA00023157"/>
    </source>
</evidence>
<evidence type="ECO:0000256" key="4">
    <source>
        <dbReference type="ARBA" id="ARBA00022801"/>
    </source>
</evidence>
<keyword evidence="7" id="KW-0865">Zymogen</keyword>
<feature type="chain" id="PRO_5044522468" description="Metalloendopeptidase" evidence="11">
    <location>
        <begin position="24"/>
        <end position="290"/>
    </location>
</feature>
<organism evidence="13 14">
    <name type="scientific">Ceratosolen solmsi marchali</name>
    <dbReference type="NCBI Taxonomy" id="326594"/>
    <lineage>
        <taxon>Eukaryota</taxon>
        <taxon>Metazoa</taxon>
        <taxon>Ecdysozoa</taxon>
        <taxon>Arthropoda</taxon>
        <taxon>Hexapoda</taxon>
        <taxon>Insecta</taxon>
        <taxon>Pterygota</taxon>
        <taxon>Neoptera</taxon>
        <taxon>Endopterygota</taxon>
        <taxon>Hymenoptera</taxon>
        <taxon>Apocrita</taxon>
        <taxon>Proctotrupomorpha</taxon>
        <taxon>Chalcidoidea</taxon>
        <taxon>Agaonidae</taxon>
        <taxon>Agaoninae</taxon>
        <taxon>Ceratosolen</taxon>
    </lineage>
</organism>
<protein>
    <recommendedName>
        <fullName evidence="11">Metalloendopeptidase</fullName>
        <ecNumber evidence="11">3.4.24.-</ecNumber>
    </recommendedName>
</protein>
<dbReference type="AlphaFoldDB" id="A0AAJ7DVZ3"/>
<keyword evidence="5 10" id="KW-0862">Zinc</keyword>
<evidence type="ECO:0000256" key="9">
    <source>
        <dbReference type="ARBA" id="ARBA00023180"/>
    </source>
</evidence>
<keyword evidence="3 11" id="KW-0732">Signal</keyword>
<dbReference type="InterPro" id="IPR034035">
    <property type="entry name" value="Astacin-like_dom"/>
</dbReference>
<reference evidence="14 15" key="1">
    <citation type="submission" date="2025-04" db="UniProtKB">
        <authorList>
            <consortium name="RefSeq"/>
        </authorList>
    </citation>
    <scope>IDENTIFICATION</scope>
</reference>
<dbReference type="RefSeq" id="XP_011498435.1">
    <property type="nucleotide sequence ID" value="XM_011500133.1"/>
</dbReference>
<dbReference type="KEGG" id="csol:105362650"/>
<comment type="cofactor">
    <cofactor evidence="10 11">
        <name>Zn(2+)</name>
        <dbReference type="ChEBI" id="CHEBI:29105"/>
    </cofactor>
    <text evidence="10 11">Binds 1 zinc ion per subunit.</text>
</comment>
<feature type="domain" description="Peptidase M12A" evidence="12">
    <location>
        <begin position="93"/>
        <end position="290"/>
    </location>
</feature>
<dbReference type="Proteomes" id="UP000695007">
    <property type="component" value="Unplaced"/>
</dbReference>
<keyword evidence="13" id="KW-1185">Reference proteome</keyword>
<dbReference type="RefSeq" id="XP_011498434.1">
    <property type="nucleotide sequence ID" value="XM_011500132.1"/>
</dbReference>
<dbReference type="PRINTS" id="PR00480">
    <property type="entry name" value="ASTACIN"/>
</dbReference>
<feature type="binding site" evidence="10">
    <location>
        <position position="187"/>
    </location>
    <ligand>
        <name>Zn(2+)</name>
        <dbReference type="ChEBI" id="CHEBI:29105"/>
        <note>catalytic</note>
    </ligand>
</feature>
<feature type="active site" evidence="10">
    <location>
        <position position="188"/>
    </location>
</feature>
<dbReference type="SUPFAM" id="SSF55486">
    <property type="entry name" value="Metalloproteases ('zincins'), catalytic domain"/>
    <property type="match status" value="1"/>
</dbReference>
<dbReference type="EC" id="3.4.24.-" evidence="11"/>
<dbReference type="GO" id="GO:0004222">
    <property type="term" value="F:metalloendopeptidase activity"/>
    <property type="evidence" value="ECO:0007669"/>
    <property type="project" value="UniProtKB-UniRule"/>
</dbReference>
<name>A0AAJ7DVZ3_9HYME</name>
<keyword evidence="9" id="KW-0325">Glycoprotein</keyword>
<evidence type="ECO:0000313" key="13">
    <source>
        <dbReference type="Proteomes" id="UP000695007"/>
    </source>
</evidence>
<evidence type="ECO:0000256" key="10">
    <source>
        <dbReference type="PROSITE-ProRule" id="PRU01211"/>
    </source>
</evidence>
<proteinExistence type="predicted"/>
<feature type="signal peptide" evidence="11">
    <location>
        <begin position="1"/>
        <end position="23"/>
    </location>
</feature>
<feature type="binding site" evidence="10">
    <location>
        <position position="191"/>
    </location>
    <ligand>
        <name>Zn(2+)</name>
        <dbReference type="ChEBI" id="CHEBI:29105"/>
        <note>catalytic</note>
    </ligand>
</feature>
<dbReference type="SMART" id="SM00235">
    <property type="entry name" value="ZnMc"/>
    <property type="match status" value="1"/>
</dbReference>
<dbReference type="InterPro" id="IPR024079">
    <property type="entry name" value="MetalloPept_cat_dom_sf"/>
</dbReference>
<gene>
    <name evidence="14 15" type="primary">LOC105362650</name>
</gene>
<evidence type="ECO:0000259" key="12">
    <source>
        <dbReference type="PROSITE" id="PS51864"/>
    </source>
</evidence>
<evidence type="ECO:0000256" key="5">
    <source>
        <dbReference type="ARBA" id="ARBA00022833"/>
    </source>
</evidence>
<dbReference type="GO" id="GO:0008270">
    <property type="term" value="F:zinc ion binding"/>
    <property type="evidence" value="ECO:0007669"/>
    <property type="project" value="UniProtKB-UniRule"/>
</dbReference>
<keyword evidence="8" id="KW-1015">Disulfide bond</keyword>
<dbReference type="InterPro" id="IPR001506">
    <property type="entry name" value="Peptidase_M12A"/>
</dbReference>
<evidence type="ECO:0000256" key="3">
    <source>
        <dbReference type="ARBA" id="ARBA00022729"/>
    </source>
</evidence>
<dbReference type="PROSITE" id="PS51864">
    <property type="entry name" value="ASTACIN"/>
    <property type="match status" value="1"/>
</dbReference>
<keyword evidence="2 10" id="KW-0479">Metal-binding</keyword>
<evidence type="ECO:0000256" key="2">
    <source>
        <dbReference type="ARBA" id="ARBA00022723"/>
    </source>
</evidence>